<proteinExistence type="predicted"/>
<dbReference type="Proteomes" id="UP000297245">
    <property type="component" value="Unassembled WGS sequence"/>
</dbReference>
<evidence type="ECO:0000256" key="1">
    <source>
        <dbReference type="SAM" id="MobiDB-lite"/>
    </source>
</evidence>
<dbReference type="EMBL" id="ML179113">
    <property type="protein sequence ID" value="THU99785.1"/>
    <property type="molecule type" value="Genomic_DNA"/>
</dbReference>
<dbReference type="AlphaFoldDB" id="A0A4V4HGQ3"/>
<feature type="region of interest" description="Disordered" evidence="1">
    <location>
        <begin position="20"/>
        <end position="47"/>
    </location>
</feature>
<accession>A0A4V4HGQ3</accession>
<feature type="compositionally biased region" description="Basic and acidic residues" evidence="1">
    <location>
        <begin position="24"/>
        <end position="35"/>
    </location>
</feature>
<keyword evidence="3" id="KW-1185">Reference proteome</keyword>
<reference evidence="2 3" key="1">
    <citation type="journal article" date="2019" name="Nat. Ecol. Evol.">
        <title>Megaphylogeny resolves global patterns of mushroom evolution.</title>
        <authorList>
            <person name="Varga T."/>
            <person name="Krizsan K."/>
            <person name="Foldi C."/>
            <person name="Dima B."/>
            <person name="Sanchez-Garcia M."/>
            <person name="Sanchez-Ramirez S."/>
            <person name="Szollosi G.J."/>
            <person name="Szarkandi J.G."/>
            <person name="Papp V."/>
            <person name="Albert L."/>
            <person name="Andreopoulos W."/>
            <person name="Angelini C."/>
            <person name="Antonin V."/>
            <person name="Barry K.W."/>
            <person name="Bougher N.L."/>
            <person name="Buchanan P."/>
            <person name="Buyck B."/>
            <person name="Bense V."/>
            <person name="Catcheside P."/>
            <person name="Chovatia M."/>
            <person name="Cooper J."/>
            <person name="Damon W."/>
            <person name="Desjardin D."/>
            <person name="Finy P."/>
            <person name="Geml J."/>
            <person name="Haridas S."/>
            <person name="Hughes K."/>
            <person name="Justo A."/>
            <person name="Karasinski D."/>
            <person name="Kautmanova I."/>
            <person name="Kiss B."/>
            <person name="Kocsube S."/>
            <person name="Kotiranta H."/>
            <person name="LaButti K.M."/>
            <person name="Lechner B.E."/>
            <person name="Liimatainen K."/>
            <person name="Lipzen A."/>
            <person name="Lukacs Z."/>
            <person name="Mihaltcheva S."/>
            <person name="Morgado L.N."/>
            <person name="Niskanen T."/>
            <person name="Noordeloos M.E."/>
            <person name="Ohm R.A."/>
            <person name="Ortiz-Santana B."/>
            <person name="Ovrebo C."/>
            <person name="Racz N."/>
            <person name="Riley R."/>
            <person name="Savchenko A."/>
            <person name="Shiryaev A."/>
            <person name="Soop K."/>
            <person name="Spirin V."/>
            <person name="Szebenyi C."/>
            <person name="Tomsovsky M."/>
            <person name="Tulloss R.E."/>
            <person name="Uehling J."/>
            <person name="Grigoriev I.V."/>
            <person name="Vagvolgyi C."/>
            <person name="Papp T."/>
            <person name="Martin F.M."/>
            <person name="Miettinen O."/>
            <person name="Hibbett D.S."/>
            <person name="Nagy L.G."/>
        </authorList>
    </citation>
    <scope>NUCLEOTIDE SEQUENCE [LARGE SCALE GENOMIC DNA]</scope>
    <source>
        <strain evidence="2 3">CBS 962.96</strain>
    </source>
</reference>
<protein>
    <submittedName>
        <fullName evidence="2">Uncharacterized protein</fullName>
    </submittedName>
</protein>
<gene>
    <name evidence="2" type="ORF">K435DRAFT_794610</name>
</gene>
<name>A0A4V4HGQ3_DENBC</name>
<sequence length="111" mass="11983">MLRMLVVARNTNQNATLSRAMSKLPEERQSFREEGGGTGNKDPVGPIRPWSSLPDLLFGLNYLRATMTVTMILSSSTVTSSGISMQGSGLVLEIVMLNDPGEDSCSCQPFS</sequence>
<evidence type="ECO:0000313" key="2">
    <source>
        <dbReference type="EMBL" id="THU99785.1"/>
    </source>
</evidence>
<evidence type="ECO:0000313" key="3">
    <source>
        <dbReference type="Proteomes" id="UP000297245"/>
    </source>
</evidence>
<organism evidence="2 3">
    <name type="scientific">Dendrothele bispora (strain CBS 962.96)</name>
    <dbReference type="NCBI Taxonomy" id="1314807"/>
    <lineage>
        <taxon>Eukaryota</taxon>
        <taxon>Fungi</taxon>
        <taxon>Dikarya</taxon>
        <taxon>Basidiomycota</taxon>
        <taxon>Agaricomycotina</taxon>
        <taxon>Agaricomycetes</taxon>
        <taxon>Agaricomycetidae</taxon>
        <taxon>Agaricales</taxon>
        <taxon>Agaricales incertae sedis</taxon>
        <taxon>Dendrothele</taxon>
    </lineage>
</organism>